<evidence type="ECO:0000313" key="2">
    <source>
        <dbReference type="Proteomes" id="UP001638806"/>
    </source>
</evidence>
<organism evidence="1 2">
    <name type="scientific">Purpureocillium lilacinum</name>
    <name type="common">Paecilomyces lilacinus</name>
    <dbReference type="NCBI Taxonomy" id="33203"/>
    <lineage>
        <taxon>Eukaryota</taxon>
        <taxon>Fungi</taxon>
        <taxon>Dikarya</taxon>
        <taxon>Ascomycota</taxon>
        <taxon>Pezizomycotina</taxon>
        <taxon>Sordariomycetes</taxon>
        <taxon>Hypocreomycetidae</taxon>
        <taxon>Hypocreales</taxon>
        <taxon>Ophiocordycipitaceae</taxon>
        <taxon>Purpureocillium</taxon>
    </lineage>
</organism>
<protein>
    <submittedName>
        <fullName evidence="1">Uncharacterized protein</fullName>
    </submittedName>
</protein>
<dbReference type="Proteomes" id="UP001638806">
    <property type="component" value="Unassembled WGS sequence"/>
</dbReference>
<evidence type="ECO:0000313" key="1">
    <source>
        <dbReference type="EMBL" id="KAL3953791.1"/>
    </source>
</evidence>
<sequence length="1216" mass="136524">MAPSATNTEWDHGFNTLRRQDLFRNPPKDRSAYPALQLAVNPHIESFNGIFRDDGKPGLLAHGLADIGTKTFLDGDDRTGPEGKNTLSIRVKDVTLQKPQVPPSNKLARNREIFPAECRERHVSYRGRLSATFEYSINGGDPVEFVRELGQMPIMIKSNRCHLENNSPALLVQRKEESEELGGYFIVNGIEKVIRLLQVNKRNFPMAIQRPSFQNRGAGYTPYGIILRSVRPDETSQTNVLHYLNDGNVTFRFSWRKNEYLIPVMMILKALVETNDREVFEGLIGPIGSKATENTFLTDRVELLLRTYKGYGLYSRAETRAYLGQKFRVVLGVPENMSDYDVGTEFLRRIVLVHLGNVDVTEQQDQDKFRMLLFMTRKLYALAAGECAVDNPDAIQNQEILLGGFLYGQILKERIDEFLSVGVRASLRDYLRRHPTIPFTSDDFRKDFPTTIFRKANENLGNALEYFLSTGNLQSPSGLDLQQTAGFTVVAEKLNFLRFISHFRMVHRGAFFAQLKTTAVRKLLPESWGFMCPVHTPDGNDGLTGRLQAACPGKELGIVETSSASTDESVVVMLDGKILGWCTPKESLRIADCFRYWKVEGTHGVPLHLEIGYVPPSNSGSYPGIYMCSTPSRMVRPTKYLPLQKEDFVGPYEQPYMAIAVVPQEIESGVSTHVEFEPTNMLSILANMTPFSDFNQSPRNMYQCQMGKQTMGTPGTAIRYRTDNKSYRLQTGQTPIVRAPLHNAYGFDNFPNGMNCVVAVISYTGYDMDDAMIINKSAHERGVWPRYHLQDQEDLAQGRLENKGEQERIQSLWVRPAQLCQRRLPRDAGRRRLASCWPPGAGGRRHLRVAHGDAGLQWQLCEPRRHHTLRKVQGCRDGLRRRSAADWRRDGIRASADCVAEAPHPAFPIIGDKFSSRHGQKGVCSQKWPAVDMPFSESGIQPDVIINPHAFPSRMTIGMFVESLAGKAGALHGLAQDSTPFKFDEQNTAGDYFGHQLMKAGYSYHGNEPMYSGITGEELGADIYVGVVYYQRLRHMVNDKYQVRTTGPVVPTTGQPIKGRKRGGGIRVGEMERDALLAHGTAFLLQDRLLNCSDYSKSWICRRCGSFLSVQPTVSQFGSSKKKAPSMVRCRSCATKLDETEGIDLTEIQGEIWEDGQGHCWVGGDQTTQVVVPGALKYLDVELAAMGVKLKYRIGKDDEPRKGPMRPMATPKLIKA</sequence>
<reference evidence="1" key="1">
    <citation type="submission" date="2024-12" db="EMBL/GenBank/DDBJ databases">
        <title>Comparative genomics and development of molecular markers within Purpureocillium lilacinum and among Purpureocillium species.</title>
        <authorList>
            <person name="Yeh Z.-Y."/>
            <person name="Ni N.-T."/>
            <person name="Lo P.-H."/>
            <person name="Mushyakhwo K."/>
            <person name="Lin C.-F."/>
            <person name="Nai Y.-S."/>
        </authorList>
    </citation>
    <scope>NUCLEOTIDE SEQUENCE</scope>
    <source>
        <strain evidence="1">NCHU-NPUST-175</strain>
    </source>
</reference>
<comment type="caution">
    <text evidence="1">The sequence shown here is derived from an EMBL/GenBank/DDBJ whole genome shotgun (WGS) entry which is preliminary data.</text>
</comment>
<accession>A0ACC4DBP9</accession>
<proteinExistence type="predicted"/>
<keyword evidence="2" id="KW-1185">Reference proteome</keyword>
<name>A0ACC4DBP9_PURLI</name>
<gene>
    <name evidence="1" type="ORF">ACCO45_011747</name>
</gene>
<dbReference type="EMBL" id="JBGNUJ010000011">
    <property type="protein sequence ID" value="KAL3953791.1"/>
    <property type="molecule type" value="Genomic_DNA"/>
</dbReference>